<keyword evidence="2" id="KW-0378">Hydrolase</keyword>
<dbReference type="eggNOG" id="COG0847">
    <property type="taxonomic scope" value="Bacteria"/>
</dbReference>
<dbReference type="InterPro" id="IPR013520">
    <property type="entry name" value="Ribonucl_H"/>
</dbReference>
<sequence length="547" mass="57460">MGFLNRIFNRSKAPEAPTATFTRPAAASLHARSATAPWSTTPPPFGAGFAVVDVETTGLSPRYDRVIEVAILRLDTNGRTVDEWSTRLNPQRTVGATWIHGITDADVAHAPSFADVAAQVAQRLTGAVFVGHNARFDAGFVLAELTRAGWDAPEPTIWCTQAASHHWLPDASSRRLVDVAAAAGISLTHAHSALGDARATAAMLTRYIGASTGVDRLDDLAAVAAATAWPERAARTALGPVTIDVPPLSIYPRRPARARQTVPPKLRTYRLSGTALDGLTEAVRAYALDLSAGFPNVSASLRTALADKHGLDDVGVLAAHERLLATMAVQVVADGRVTATEQGDLDDFADTLGLPIDAASKAIASANEARTIRLSETVRPLPATWEHGAPLHIGDAVVFTGDFPSRAALTAKAEAAGLRVVGSVSRKTAALVTDGEFIGNKANRAAELGTRIVSPDDFTVLLRYVQHAPAPQPKPKPKPKPPAVSARRHTSAPADVAATGPQADPAAVRAWARENGLTVSQRGRLSSSVVAAYQAAHSDLDDASVAR</sequence>
<evidence type="ECO:0000256" key="5">
    <source>
        <dbReference type="SAM" id="MobiDB-lite"/>
    </source>
</evidence>
<dbReference type="GO" id="GO:0003887">
    <property type="term" value="F:DNA-directed DNA polymerase activity"/>
    <property type="evidence" value="ECO:0007669"/>
    <property type="project" value="InterPro"/>
</dbReference>
<dbReference type="InterPro" id="IPR006054">
    <property type="entry name" value="DnaQ"/>
</dbReference>
<evidence type="ECO:0000313" key="7">
    <source>
        <dbReference type="EMBL" id="ACZ31147.1"/>
    </source>
</evidence>
<dbReference type="GO" id="GO:0008408">
    <property type="term" value="F:3'-5' exonuclease activity"/>
    <property type="evidence" value="ECO:0007669"/>
    <property type="project" value="TreeGrafter"/>
</dbReference>
<keyword evidence="3" id="KW-0269">Exonuclease</keyword>
<dbReference type="Proteomes" id="UP000002255">
    <property type="component" value="Chromosome"/>
</dbReference>
<accession>D1BUD4</accession>
<proteinExistence type="predicted"/>
<dbReference type="Gene3D" id="4.10.320.10">
    <property type="entry name" value="E3-binding domain"/>
    <property type="match status" value="1"/>
</dbReference>
<dbReference type="EMBL" id="CP001821">
    <property type="protein sequence ID" value="ACZ31147.1"/>
    <property type="molecule type" value="Genomic_DNA"/>
</dbReference>
<keyword evidence="8" id="KW-1185">Reference proteome</keyword>
<gene>
    <name evidence="7" type="ordered locus">Xcel_2129</name>
</gene>
<dbReference type="SUPFAM" id="SSF52113">
    <property type="entry name" value="BRCT domain"/>
    <property type="match status" value="1"/>
</dbReference>
<dbReference type="SUPFAM" id="SSF53098">
    <property type="entry name" value="Ribonuclease H-like"/>
    <property type="match status" value="1"/>
</dbReference>
<evidence type="ECO:0000256" key="2">
    <source>
        <dbReference type="ARBA" id="ARBA00022801"/>
    </source>
</evidence>
<dbReference type="Gene3D" id="3.40.50.10190">
    <property type="entry name" value="BRCT domain"/>
    <property type="match status" value="1"/>
</dbReference>
<dbReference type="InterPro" id="IPR036420">
    <property type="entry name" value="BRCT_dom_sf"/>
</dbReference>
<dbReference type="GO" id="GO:0016746">
    <property type="term" value="F:acyltransferase activity"/>
    <property type="evidence" value="ECO:0007669"/>
    <property type="project" value="InterPro"/>
</dbReference>
<dbReference type="GO" id="GO:0005829">
    <property type="term" value="C:cytosol"/>
    <property type="evidence" value="ECO:0007669"/>
    <property type="project" value="TreeGrafter"/>
</dbReference>
<keyword evidence="1" id="KW-0540">Nuclease</keyword>
<evidence type="ECO:0000259" key="6">
    <source>
        <dbReference type="SMART" id="SM00479"/>
    </source>
</evidence>
<dbReference type="Gene3D" id="3.30.420.10">
    <property type="entry name" value="Ribonuclease H-like superfamily/Ribonuclease H"/>
    <property type="match status" value="1"/>
</dbReference>
<dbReference type="PANTHER" id="PTHR30231">
    <property type="entry name" value="DNA POLYMERASE III SUBUNIT EPSILON"/>
    <property type="match status" value="1"/>
</dbReference>
<dbReference type="KEGG" id="xce:Xcel_2129"/>
<dbReference type="SMART" id="SM00479">
    <property type="entry name" value="EXOIII"/>
    <property type="match status" value="1"/>
</dbReference>
<dbReference type="InterPro" id="IPR012337">
    <property type="entry name" value="RNaseH-like_sf"/>
</dbReference>
<name>D1BUD4_XYLCX</name>
<evidence type="ECO:0000256" key="3">
    <source>
        <dbReference type="ARBA" id="ARBA00022839"/>
    </source>
</evidence>
<reference evidence="7 8" key="2">
    <citation type="journal article" date="2010" name="Stand. Genomic Sci.">
        <title>Complete genome sequence of Xylanimonas cellulosilytica type strain (XIL07).</title>
        <authorList>
            <person name="Foster B."/>
            <person name="Pukall R."/>
            <person name="Abt B."/>
            <person name="Nolan M."/>
            <person name="Glavina Del Rio T."/>
            <person name="Chen F."/>
            <person name="Lucas S."/>
            <person name="Tice H."/>
            <person name="Pitluck S."/>
            <person name="Cheng J.-F."/>
            <person name="Chertkov O."/>
            <person name="Brettin T."/>
            <person name="Han C."/>
            <person name="Detter J.C."/>
            <person name="Bruce D."/>
            <person name="Goodwin L."/>
            <person name="Ivanova N."/>
            <person name="Mavromatis K."/>
            <person name="Pati A."/>
            <person name="Mikhailova N."/>
            <person name="Chen A."/>
            <person name="Palaniappan K."/>
            <person name="Land M."/>
            <person name="Hauser L."/>
            <person name="Chang Y.-J."/>
            <person name="Jeffries C.D."/>
            <person name="Chain P."/>
            <person name="Rohde M."/>
            <person name="Goeker M."/>
            <person name="Bristow J."/>
            <person name="Eisen J.A."/>
            <person name="Markowitz V."/>
            <person name="Hugenholtz P."/>
            <person name="Kyrpides N.C."/>
            <person name="Klenk H.-P."/>
            <person name="Lapidus A."/>
        </authorList>
    </citation>
    <scope>NUCLEOTIDE SEQUENCE [LARGE SCALE GENOMIC DNA]</scope>
    <source>
        <strain evidence="8">DSM 15894 / CECT 5975 / LMG 20990 / XIL07</strain>
    </source>
</reference>
<dbReference type="FunFam" id="3.30.420.10:FF:000045">
    <property type="entry name" value="3'-5' exonuclease DinG"/>
    <property type="match status" value="1"/>
</dbReference>
<dbReference type="NCBIfam" id="TIGR00573">
    <property type="entry name" value="dnaq"/>
    <property type="match status" value="1"/>
</dbReference>
<reference evidence="8" key="1">
    <citation type="submission" date="2009-11" db="EMBL/GenBank/DDBJ databases">
        <title>The complete chromosome of Xylanimonas cellulosilytica DSM 15894.</title>
        <authorList>
            <consortium name="US DOE Joint Genome Institute (JGI-PGF)"/>
            <person name="Lucas S."/>
            <person name="Copeland A."/>
            <person name="Lapidus A."/>
            <person name="Glavina del Rio T."/>
            <person name="Dalin E."/>
            <person name="Tice H."/>
            <person name="Bruce D."/>
            <person name="Goodwin L."/>
            <person name="Pitluck S."/>
            <person name="Kyrpides N."/>
            <person name="Mavromatis K."/>
            <person name="Ivanova N."/>
            <person name="Mikhailova N."/>
            <person name="Foster B."/>
            <person name="Clum A."/>
            <person name="Brettin T."/>
            <person name="Detter J.C."/>
            <person name="Han C."/>
            <person name="Larimer F."/>
            <person name="Land M."/>
            <person name="Hauser L."/>
            <person name="Markowitz V."/>
            <person name="Cheng J.F."/>
            <person name="Hugenholtz P."/>
            <person name="Woyke T."/>
            <person name="Wu D."/>
            <person name="Gehrich-Schroeter G."/>
            <person name="Schneider S."/>
            <person name="Pukall S.R."/>
            <person name="Klenk H.P."/>
            <person name="Eisen J.A."/>
        </authorList>
    </citation>
    <scope>NUCLEOTIDE SEQUENCE [LARGE SCALE GENOMIC DNA]</scope>
    <source>
        <strain evidence="8">DSM 15894 / CECT 5975 / LMG 20990 / XIL07</strain>
    </source>
</reference>
<dbReference type="InterPro" id="IPR036397">
    <property type="entry name" value="RNaseH_sf"/>
</dbReference>
<dbReference type="PANTHER" id="PTHR30231:SF4">
    <property type="entry name" value="PROTEIN NEN2"/>
    <property type="match status" value="1"/>
</dbReference>
<organism evidence="7 8">
    <name type="scientific">Xylanimonas cellulosilytica (strain DSM 15894 / JCM 12276 / CECT 5975 / KCTC 9989 / LMG 20990 / NBRC 107835 / XIL07)</name>
    <dbReference type="NCBI Taxonomy" id="446471"/>
    <lineage>
        <taxon>Bacteria</taxon>
        <taxon>Bacillati</taxon>
        <taxon>Actinomycetota</taxon>
        <taxon>Actinomycetes</taxon>
        <taxon>Micrococcales</taxon>
        <taxon>Promicromonosporaceae</taxon>
        <taxon>Xylanimonas</taxon>
    </lineage>
</organism>
<dbReference type="HOGENOM" id="CLU_029910_2_1_11"/>
<protein>
    <submittedName>
        <fullName evidence="7">DNA polymerase III, epsilon subunit</fullName>
    </submittedName>
</protein>
<dbReference type="STRING" id="446471.Xcel_2129"/>
<evidence type="ECO:0000313" key="8">
    <source>
        <dbReference type="Proteomes" id="UP000002255"/>
    </source>
</evidence>
<feature type="domain" description="Exonuclease" evidence="6">
    <location>
        <begin position="48"/>
        <end position="213"/>
    </location>
</feature>
<dbReference type="GO" id="GO:0006260">
    <property type="term" value="P:DNA replication"/>
    <property type="evidence" value="ECO:0007669"/>
    <property type="project" value="InterPro"/>
</dbReference>
<dbReference type="Pfam" id="PF00929">
    <property type="entry name" value="RNase_T"/>
    <property type="match status" value="1"/>
</dbReference>
<dbReference type="AlphaFoldDB" id="D1BUD4"/>
<keyword evidence="4" id="KW-0238">DNA-binding</keyword>
<dbReference type="InterPro" id="IPR055370">
    <property type="entry name" value="Lsr2_DNA-bd"/>
</dbReference>
<dbReference type="Pfam" id="PF23359">
    <property type="entry name" value="Lsr2_DNA-bd"/>
    <property type="match status" value="1"/>
</dbReference>
<evidence type="ECO:0000256" key="4">
    <source>
        <dbReference type="ARBA" id="ARBA00023125"/>
    </source>
</evidence>
<dbReference type="InterPro" id="IPR036625">
    <property type="entry name" value="E3-bd_dom_sf"/>
</dbReference>
<dbReference type="GO" id="GO:0003677">
    <property type="term" value="F:DNA binding"/>
    <property type="evidence" value="ECO:0007669"/>
    <property type="project" value="UniProtKB-KW"/>
</dbReference>
<feature type="region of interest" description="Disordered" evidence="5">
    <location>
        <begin position="467"/>
        <end position="506"/>
    </location>
</feature>
<evidence type="ECO:0000256" key="1">
    <source>
        <dbReference type="ARBA" id="ARBA00022722"/>
    </source>
</evidence>
<dbReference type="CDD" id="cd06127">
    <property type="entry name" value="DEDDh"/>
    <property type="match status" value="1"/>
</dbReference>